<evidence type="ECO:0000256" key="7">
    <source>
        <dbReference type="ARBA" id="ARBA00023136"/>
    </source>
</evidence>
<protein>
    <recommendedName>
        <fullName evidence="8">Bcr/CflA family efflux transporter</fullName>
    </recommendedName>
</protein>
<feature type="transmembrane region" description="Helical" evidence="8">
    <location>
        <begin position="340"/>
        <end position="361"/>
    </location>
</feature>
<evidence type="ECO:0000256" key="6">
    <source>
        <dbReference type="ARBA" id="ARBA00022989"/>
    </source>
</evidence>
<feature type="transmembrane region" description="Helical" evidence="8">
    <location>
        <begin position="79"/>
        <end position="101"/>
    </location>
</feature>
<feature type="transmembrane region" description="Helical" evidence="8">
    <location>
        <begin position="12"/>
        <end position="36"/>
    </location>
</feature>
<dbReference type="SUPFAM" id="SSF103473">
    <property type="entry name" value="MFS general substrate transporter"/>
    <property type="match status" value="1"/>
</dbReference>
<feature type="transmembrane region" description="Helical" evidence="8">
    <location>
        <begin position="309"/>
        <end position="328"/>
    </location>
</feature>
<feature type="transmembrane region" description="Helical" evidence="8">
    <location>
        <begin position="216"/>
        <end position="245"/>
    </location>
</feature>
<feature type="domain" description="Major facilitator superfamily (MFS) profile" evidence="9">
    <location>
        <begin position="11"/>
        <end position="398"/>
    </location>
</feature>
<feature type="transmembrane region" description="Helical" evidence="8">
    <location>
        <begin position="373"/>
        <end position="393"/>
    </location>
</feature>
<dbReference type="EMBL" id="BARX01000018">
    <property type="protein sequence ID" value="GAD02641.1"/>
    <property type="molecule type" value="Genomic_DNA"/>
</dbReference>
<comment type="caution">
    <text evidence="10">The sequence shown here is derived from an EMBL/GenBank/DDBJ whole genome shotgun (WGS) entry which is preliminary data.</text>
</comment>
<proteinExistence type="inferred from homology"/>
<keyword evidence="5 8" id="KW-0812">Transmembrane</keyword>
<dbReference type="PANTHER" id="PTHR23502:SF132">
    <property type="entry name" value="POLYAMINE TRANSPORTER 2-RELATED"/>
    <property type="match status" value="1"/>
</dbReference>
<gene>
    <name evidence="10" type="ORF">AALB_2721</name>
</gene>
<dbReference type="InterPro" id="IPR004812">
    <property type="entry name" value="Efflux_drug-R_Bcr/CmlA"/>
</dbReference>
<dbReference type="CDD" id="cd17320">
    <property type="entry name" value="MFS_MdfA_MDR_like"/>
    <property type="match status" value="1"/>
</dbReference>
<comment type="similarity">
    <text evidence="2 8">Belongs to the major facilitator superfamily. Bcr/CmlA family.</text>
</comment>
<evidence type="ECO:0000256" key="1">
    <source>
        <dbReference type="ARBA" id="ARBA00004651"/>
    </source>
</evidence>
<evidence type="ECO:0000256" key="4">
    <source>
        <dbReference type="ARBA" id="ARBA00022475"/>
    </source>
</evidence>
<keyword evidence="7 8" id="KW-0472">Membrane</keyword>
<name>R9PTL7_AGAAL</name>
<dbReference type="GO" id="GO:1990961">
    <property type="term" value="P:xenobiotic detoxification by transmembrane export across the plasma membrane"/>
    <property type="evidence" value="ECO:0007669"/>
    <property type="project" value="InterPro"/>
</dbReference>
<dbReference type="GO" id="GO:0042910">
    <property type="term" value="F:xenobiotic transmembrane transporter activity"/>
    <property type="evidence" value="ECO:0007669"/>
    <property type="project" value="InterPro"/>
</dbReference>
<dbReference type="RefSeq" id="WP_016402408.1">
    <property type="nucleotide sequence ID" value="NZ_BARX01000018.1"/>
</dbReference>
<keyword evidence="4" id="KW-1003">Cell membrane</keyword>
<dbReference type="PROSITE" id="PS50850">
    <property type="entry name" value="MFS"/>
    <property type="match status" value="1"/>
</dbReference>
<dbReference type="NCBIfam" id="TIGR00710">
    <property type="entry name" value="efflux_Bcr_CflA"/>
    <property type="match status" value="1"/>
</dbReference>
<sequence>MKHSSTHSKAFIILLAGMMSLVALSVDAMLPALVAIAEDFELANPAHAQWTITSLFIGLSIGQLVYGPWSDAVGRKPPIYVGYLLFIVGSIICVLSSSFAWLIAGRVLQGMGAAAPRIITMALVRDKLKGAEMARIMSVVFSVFIVVPILAPAVGQVILGLAHWRWIFGMLLLMAIATGLGFWRGQEETLTLDKRRPLTLQSFVEGLKYLLQKRSALVYTIVSGFIFGAFMGYLNSAPLLFIQLYNQADNFALLFALAAIAVGVASLVNGRFVLKLGMRLMIKAALWGLLALTSVFCLLLIASSGVPPLWWLMAYLIPAFFCIGILFGNLNSLAMEPLGAIAGMGSAFVASISTLVAIPIGSLIGLSFNQTCYPVVIGFGLVAASSLLLIKCFDNPDVENKQSSVS</sequence>
<dbReference type="Gene3D" id="1.20.1720.10">
    <property type="entry name" value="Multidrug resistance protein D"/>
    <property type="match status" value="1"/>
</dbReference>
<evidence type="ECO:0000256" key="2">
    <source>
        <dbReference type="ARBA" id="ARBA00006236"/>
    </source>
</evidence>
<dbReference type="GO" id="GO:0005886">
    <property type="term" value="C:plasma membrane"/>
    <property type="evidence" value="ECO:0007669"/>
    <property type="project" value="UniProtKB-SubCell"/>
</dbReference>
<organism evidence="10 11">
    <name type="scientific">Agarivorans albus MKT 106</name>
    <dbReference type="NCBI Taxonomy" id="1331007"/>
    <lineage>
        <taxon>Bacteria</taxon>
        <taxon>Pseudomonadati</taxon>
        <taxon>Pseudomonadota</taxon>
        <taxon>Gammaproteobacteria</taxon>
        <taxon>Alteromonadales</taxon>
        <taxon>Alteromonadaceae</taxon>
        <taxon>Agarivorans</taxon>
    </lineage>
</organism>
<dbReference type="OrthoDB" id="9814303at2"/>
<evidence type="ECO:0000313" key="11">
    <source>
        <dbReference type="Proteomes" id="UP000014461"/>
    </source>
</evidence>
<dbReference type="PANTHER" id="PTHR23502">
    <property type="entry name" value="MAJOR FACILITATOR SUPERFAMILY"/>
    <property type="match status" value="1"/>
</dbReference>
<evidence type="ECO:0000313" key="10">
    <source>
        <dbReference type="EMBL" id="GAD02641.1"/>
    </source>
</evidence>
<accession>R9PTL7</accession>
<keyword evidence="11" id="KW-1185">Reference proteome</keyword>
<dbReference type="InterPro" id="IPR020846">
    <property type="entry name" value="MFS_dom"/>
</dbReference>
<feature type="transmembrane region" description="Helical" evidence="8">
    <location>
        <begin position="164"/>
        <end position="183"/>
    </location>
</feature>
<evidence type="ECO:0000259" key="9">
    <source>
        <dbReference type="PROSITE" id="PS50850"/>
    </source>
</evidence>
<keyword evidence="8" id="KW-0997">Cell inner membrane</keyword>
<keyword evidence="3 8" id="KW-0813">Transport</keyword>
<dbReference type="InterPro" id="IPR036259">
    <property type="entry name" value="MFS_trans_sf"/>
</dbReference>
<comment type="subcellular location">
    <subcellularLocation>
        <location evidence="8">Cell inner membrane</location>
        <topology evidence="8">Multi-pass membrane protein</topology>
    </subcellularLocation>
    <subcellularLocation>
        <location evidence="1">Cell membrane</location>
        <topology evidence="1">Multi-pass membrane protein</topology>
    </subcellularLocation>
</comment>
<dbReference type="AlphaFoldDB" id="R9PTL7"/>
<dbReference type="STRING" id="1331007.AALB_2721"/>
<evidence type="ECO:0000256" key="8">
    <source>
        <dbReference type="RuleBase" id="RU365088"/>
    </source>
</evidence>
<feature type="transmembrane region" description="Helical" evidence="8">
    <location>
        <begin position="251"/>
        <end position="272"/>
    </location>
</feature>
<feature type="transmembrane region" description="Helical" evidence="8">
    <location>
        <begin position="136"/>
        <end position="158"/>
    </location>
</feature>
<keyword evidence="6 8" id="KW-1133">Transmembrane helix</keyword>
<feature type="transmembrane region" description="Helical" evidence="8">
    <location>
        <begin position="284"/>
        <end position="303"/>
    </location>
</feature>
<dbReference type="Proteomes" id="UP000014461">
    <property type="component" value="Unassembled WGS sequence"/>
</dbReference>
<reference evidence="10" key="1">
    <citation type="journal article" date="2013" name="Genome Announc.">
        <title>Draft Genome Sequence of Agarivorans albus Strain MKT 106T, an Agarolytic Marine Bacterium.</title>
        <authorList>
            <person name="Yasuike M."/>
            <person name="Nakamura Y."/>
            <person name="Kai W."/>
            <person name="Fujiwara A."/>
            <person name="Fukui Y."/>
            <person name="Satomi M."/>
            <person name="Sano M."/>
        </authorList>
    </citation>
    <scope>NUCLEOTIDE SEQUENCE [LARGE SCALE GENOMIC DNA]</scope>
</reference>
<dbReference type="InterPro" id="IPR011701">
    <property type="entry name" value="MFS"/>
</dbReference>
<feature type="transmembrane region" description="Helical" evidence="8">
    <location>
        <begin position="48"/>
        <end position="67"/>
    </location>
</feature>
<feature type="transmembrane region" description="Helical" evidence="8">
    <location>
        <begin position="107"/>
        <end position="124"/>
    </location>
</feature>
<evidence type="ECO:0000256" key="5">
    <source>
        <dbReference type="ARBA" id="ARBA00022692"/>
    </source>
</evidence>
<evidence type="ECO:0000256" key="3">
    <source>
        <dbReference type="ARBA" id="ARBA00022448"/>
    </source>
</evidence>
<dbReference type="Pfam" id="PF07690">
    <property type="entry name" value="MFS_1"/>
    <property type="match status" value="1"/>
</dbReference>